<dbReference type="Gene3D" id="3.30.870.10">
    <property type="entry name" value="Endonuclease Chain A"/>
    <property type="match status" value="2"/>
</dbReference>
<evidence type="ECO:0000313" key="8">
    <source>
        <dbReference type="Proteomes" id="UP000207598"/>
    </source>
</evidence>
<dbReference type="CDD" id="cd09111">
    <property type="entry name" value="PLDc_ymdC_like_1"/>
    <property type="match status" value="1"/>
</dbReference>
<evidence type="ECO:0000256" key="2">
    <source>
        <dbReference type="ARBA" id="ARBA00004613"/>
    </source>
</evidence>
<keyword evidence="7" id="KW-0808">Transferase</keyword>
<dbReference type="OrthoDB" id="9814092at2"/>
<feature type="domain" description="PLD phosphodiesterase" evidence="6">
    <location>
        <begin position="170"/>
        <end position="197"/>
    </location>
</feature>
<dbReference type="GO" id="GO:0005576">
    <property type="term" value="C:extracellular region"/>
    <property type="evidence" value="ECO:0007669"/>
    <property type="project" value="UniProtKB-SubCell"/>
</dbReference>
<dbReference type="GO" id="GO:0030572">
    <property type="term" value="F:phosphatidyltransferase activity"/>
    <property type="evidence" value="ECO:0007669"/>
    <property type="project" value="UniProtKB-ARBA"/>
</dbReference>
<dbReference type="RefSeq" id="WP_094022849.1">
    <property type="nucleotide sequence ID" value="NZ_FXYF01000014.1"/>
</dbReference>
<dbReference type="EMBL" id="FXYF01000014">
    <property type="protein sequence ID" value="SMX48787.1"/>
    <property type="molecule type" value="Genomic_DNA"/>
</dbReference>
<accession>A0A238L1C1</accession>
<dbReference type="SUPFAM" id="SSF56024">
    <property type="entry name" value="Phospholipase D/nuclease"/>
    <property type="match status" value="2"/>
</dbReference>
<organism evidence="7 8">
    <name type="scientific">Maliponia aquimaris</name>
    <dbReference type="NCBI Taxonomy" id="1673631"/>
    <lineage>
        <taxon>Bacteria</taxon>
        <taxon>Pseudomonadati</taxon>
        <taxon>Pseudomonadota</taxon>
        <taxon>Alphaproteobacteria</taxon>
        <taxon>Rhodobacterales</taxon>
        <taxon>Paracoccaceae</taxon>
        <taxon>Maliponia</taxon>
    </lineage>
</organism>
<keyword evidence="8" id="KW-1185">Reference proteome</keyword>
<name>A0A238L1C1_9RHOB</name>
<reference evidence="7 8" key="1">
    <citation type="submission" date="2017-05" db="EMBL/GenBank/DDBJ databases">
        <authorList>
            <person name="Song R."/>
            <person name="Chenine A.L."/>
            <person name="Ruprecht R.M."/>
        </authorList>
    </citation>
    <scope>NUCLEOTIDE SEQUENCE [LARGE SCALE GENOMIC DNA]</scope>
    <source>
        <strain evidence="7 8">CECT 8898</strain>
    </source>
</reference>
<protein>
    <recommendedName>
        <fullName evidence="3">Phospholipase D</fullName>
    </recommendedName>
    <alternativeName>
        <fullName evidence="5">Choline phosphatase</fullName>
    </alternativeName>
</protein>
<dbReference type="PROSITE" id="PS50035">
    <property type="entry name" value="PLD"/>
    <property type="match status" value="2"/>
</dbReference>
<sequence>MLLTAMKCLLFTIGFLAVAVVVARMVFPAPASTGRKATTAVPPAEHGALAEALIRLGRGHEGLTGVASLPDGRGAFAARILLANAAVSSIDVQYYIWRADMVGHLLLKALYRAAERGVRVRLLLDDNGIERLDDVLAALDAHPNIEVRLYNPFTLRRFKRLSFGFDFFRLNHRMHNKAFTVDGRASILGGRNVGGEYFGTGVTPLQIDLDVLAVGDIVPKISADFDRYWNSTAVHPAEQILGKSDNSGLIASALDRFENDPELNKYRPLLEASDMVGSLARGELALEWTRAVLVSDDPVIGFGSLPHSDLFITRLLDAVGPIKSRFDGVTPYFVPGAAGVKAFAEMGKNGVAVRMLTNSLEATNMLPVHAGYAKRRRDLLLAGVGLFELRALPGGPSSLDILGPLGSSGSHLHAKTFAVDGTRVFVGSFNFDPRSATLNTEMGLLIESTGMARTMHKAFDEGLSDLAWRVELLNDQLIWRGPSGETETHREPGATLPRRIALKIIGWLPVEWLL</sequence>
<keyword evidence="4" id="KW-0964">Secreted</keyword>
<evidence type="ECO:0000313" key="7">
    <source>
        <dbReference type="EMBL" id="SMX48787.1"/>
    </source>
</evidence>
<evidence type="ECO:0000256" key="1">
    <source>
        <dbReference type="ARBA" id="ARBA00003145"/>
    </source>
</evidence>
<dbReference type="CDD" id="cd09113">
    <property type="entry name" value="PLDc_ymdC_like_2"/>
    <property type="match status" value="1"/>
</dbReference>
<dbReference type="GO" id="GO:0032049">
    <property type="term" value="P:cardiolipin biosynthetic process"/>
    <property type="evidence" value="ECO:0007669"/>
    <property type="project" value="UniProtKB-ARBA"/>
</dbReference>
<feature type="domain" description="PLD phosphodiesterase" evidence="6">
    <location>
        <begin position="408"/>
        <end position="435"/>
    </location>
</feature>
<dbReference type="PANTHER" id="PTHR21248:SF12">
    <property type="entry name" value="CARDIOLIPIN SYNTHASE C"/>
    <property type="match status" value="1"/>
</dbReference>
<evidence type="ECO:0000256" key="5">
    <source>
        <dbReference type="ARBA" id="ARBA00029594"/>
    </source>
</evidence>
<evidence type="ECO:0000256" key="3">
    <source>
        <dbReference type="ARBA" id="ARBA00018392"/>
    </source>
</evidence>
<dbReference type="PANTHER" id="PTHR21248">
    <property type="entry name" value="CARDIOLIPIN SYNTHASE"/>
    <property type="match status" value="1"/>
</dbReference>
<proteinExistence type="predicted"/>
<evidence type="ECO:0000256" key="4">
    <source>
        <dbReference type="ARBA" id="ARBA00022525"/>
    </source>
</evidence>
<dbReference type="InterPro" id="IPR025202">
    <property type="entry name" value="PLD-like_dom"/>
</dbReference>
<dbReference type="Pfam" id="PF13091">
    <property type="entry name" value="PLDc_2"/>
    <property type="match status" value="2"/>
</dbReference>
<comment type="function">
    <text evidence="1">Could be a virulence factor.</text>
</comment>
<evidence type="ECO:0000259" key="6">
    <source>
        <dbReference type="PROSITE" id="PS50035"/>
    </source>
</evidence>
<dbReference type="AlphaFoldDB" id="A0A238L1C1"/>
<gene>
    <name evidence="7" type="primary">ywiE</name>
    <name evidence="7" type="ORF">MAA8898_04096</name>
</gene>
<dbReference type="Proteomes" id="UP000207598">
    <property type="component" value="Unassembled WGS sequence"/>
</dbReference>
<comment type="subcellular location">
    <subcellularLocation>
        <location evidence="2">Secreted</location>
    </subcellularLocation>
</comment>
<dbReference type="SMART" id="SM00155">
    <property type="entry name" value="PLDc"/>
    <property type="match status" value="2"/>
</dbReference>
<dbReference type="InterPro" id="IPR001736">
    <property type="entry name" value="PLipase_D/transphosphatidylase"/>
</dbReference>